<dbReference type="PATRIC" id="fig|931276.5.peg.3121"/>
<gene>
    <name evidence="1" type="ORF">Cspa_c31030</name>
</gene>
<evidence type="ECO:0000313" key="1">
    <source>
        <dbReference type="EMBL" id="AGF56864.1"/>
    </source>
</evidence>
<evidence type="ECO:0000313" key="2">
    <source>
        <dbReference type="Proteomes" id="UP000011728"/>
    </source>
</evidence>
<keyword evidence="2" id="KW-1185">Reference proteome</keyword>
<proteinExistence type="predicted"/>
<sequence>MNNIEIKDFFLECIFNFYDFKYQNMVNKIDSLNLINDKSILYVKGLGNNEEIMVIYIFNEEKVIMVECDPKENGQINFKITKKSSIKNITFSIDKDNYYSVSLGLEEDIIFLSKKDGSSDYKFYYRNVIKLIVDYLIK</sequence>
<name>M1MG25_9CLOT</name>
<dbReference type="HOGENOM" id="CLU_1851689_0_0_9"/>
<organism evidence="1 2">
    <name type="scientific">Clostridium saccharoperbutylacetonicum N1-4(HMT)</name>
    <dbReference type="NCBI Taxonomy" id="931276"/>
    <lineage>
        <taxon>Bacteria</taxon>
        <taxon>Bacillati</taxon>
        <taxon>Bacillota</taxon>
        <taxon>Clostridia</taxon>
        <taxon>Eubacteriales</taxon>
        <taxon>Clostridiaceae</taxon>
        <taxon>Clostridium</taxon>
    </lineage>
</organism>
<dbReference type="STRING" id="36745.CLSAP_28280"/>
<reference evidence="1 2" key="1">
    <citation type="submission" date="2013-02" db="EMBL/GenBank/DDBJ databases">
        <title>Genome sequence of Clostridium saccharoperbutylacetonicum N1-4(HMT).</title>
        <authorList>
            <person name="Poehlein A."/>
            <person name="Daniel R."/>
        </authorList>
    </citation>
    <scope>NUCLEOTIDE SEQUENCE [LARGE SCALE GENOMIC DNA]</scope>
    <source>
        <strain evidence="2">N1-4(HMT)</strain>
    </source>
</reference>
<dbReference type="EMBL" id="CP004121">
    <property type="protein sequence ID" value="AGF56864.1"/>
    <property type="molecule type" value="Genomic_DNA"/>
</dbReference>
<accession>M1MG25</accession>
<dbReference type="RefSeq" id="WP_015393183.1">
    <property type="nucleotide sequence ID" value="NC_020291.1"/>
</dbReference>
<dbReference type="KEGG" id="csr:Cspa_c31030"/>
<dbReference type="Proteomes" id="UP000011728">
    <property type="component" value="Chromosome"/>
</dbReference>
<protein>
    <submittedName>
        <fullName evidence="1">Uncharacterized protein</fullName>
    </submittedName>
</protein>
<dbReference type="AlphaFoldDB" id="M1MG25"/>